<dbReference type="AlphaFoldDB" id="A0A804PIC0"/>
<sequence>MERAATWCLRAAEADLERALERNAELGDRVHQMGAEGQTWQGIANGHEAIAAGLRRDGSSDGAGGARAPPNALDSMEPHYILP</sequence>
<dbReference type="Proteomes" id="UP000007305">
    <property type="component" value="Chromosome 5"/>
</dbReference>
<evidence type="ECO:0000256" key="3">
    <source>
        <dbReference type="ARBA" id="ARBA00022833"/>
    </source>
</evidence>
<reference evidence="5" key="2">
    <citation type="submission" date="2019-07" db="EMBL/GenBank/DDBJ databases">
        <authorList>
            <person name="Seetharam A."/>
            <person name="Woodhouse M."/>
            <person name="Cannon E."/>
        </authorList>
    </citation>
    <scope>NUCLEOTIDE SEQUENCE [LARGE SCALE GENOMIC DNA]</scope>
    <source>
        <strain evidence="5">cv. B73</strain>
    </source>
</reference>
<evidence type="ECO:0000256" key="4">
    <source>
        <dbReference type="SAM" id="MobiDB-lite"/>
    </source>
</evidence>
<dbReference type="Gramene" id="Zm00001eb242330_T001">
    <property type="protein sequence ID" value="Zm00001eb242330_P001"/>
    <property type="gene ID" value="Zm00001eb242330"/>
</dbReference>
<dbReference type="PANTHER" id="PTHR42647">
    <property type="entry name" value="SBP (S-RIBONUCLEASE BINDING PROTEIN) FAMILY PROTEIN"/>
    <property type="match status" value="1"/>
</dbReference>
<reference evidence="5" key="3">
    <citation type="submission" date="2021-05" db="UniProtKB">
        <authorList>
            <consortium name="EnsemblPlants"/>
        </authorList>
    </citation>
    <scope>IDENTIFICATION</scope>
    <source>
        <strain evidence="5">cv. B73</strain>
    </source>
</reference>
<evidence type="ECO:0000256" key="1">
    <source>
        <dbReference type="ARBA" id="ARBA00022723"/>
    </source>
</evidence>
<protein>
    <submittedName>
        <fullName evidence="5">Uncharacterized protein</fullName>
    </submittedName>
</protein>
<keyword evidence="3" id="KW-0862">Zinc</keyword>
<organism evidence="5 6">
    <name type="scientific">Zea mays</name>
    <name type="common">Maize</name>
    <dbReference type="NCBI Taxonomy" id="4577"/>
    <lineage>
        <taxon>Eukaryota</taxon>
        <taxon>Viridiplantae</taxon>
        <taxon>Streptophyta</taxon>
        <taxon>Embryophyta</taxon>
        <taxon>Tracheophyta</taxon>
        <taxon>Spermatophyta</taxon>
        <taxon>Magnoliopsida</taxon>
        <taxon>Liliopsida</taxon>
        <taxon>Poales</taxon>
        <taxon>Poaceae</taxon>
        <taxon>PACMAD clade</taxon>
        <taxon>Panicoideae</taxon>
        <taxon>Andropogonodae</taxon>
        <taxon>Andropogoneae</taxon>
        <taxon>Tripsacinae</taxon>
        <taxon>Zea</taxon>
    </lineage>
</organism>
<evidence type="ECO:0000313" key="6">
    <source>
        <dbReference type="Proteomes" id="UP000007305"/>
    </source>
</evidence>
<evidence type="ECO:0000313" key="5">
    <source>
        <dbReference type="EnsemblPlants" id="Zm00001eb242330_P001"/>
    </source>
</evidence>
<feature type="region of interest" description="Disordered" evidence="4">
    <location>
        <begin position="51"/>
        <end position="83"/>
    </location>
</feature>
<evidence type="ECO:0000256" key="2">
    <source>
        <dbReference type="ARBA" id="ARBA00022771"/>
    </source>
</evidence>
<keyword evidence="2" id="KW-0863">Zinc-finger</keyword>
<reference evidence="6" key="1">
    <citation type="journal article" date="2009" name="Science">
        <title>The B73 maize genome: complexity, diversity, and dynamics.</title>
        <authorList>
            <person name="Schnable P.S."/>
            <person name="Ware D."/>
            <person name="Fulton R.S."/>
            <person name="Stein J.C."/>
            <person name="Wei F."/>
            <person name="Pasternak S."/>
            <person name="Liang C."/>
            <person name="Zhang J."/>
            <person name="Fulton L."/>
            <person name="Graves T.A."/>
            <person name="Minx P."/>
            <person name="Reily A.D."/>
            <person name="Courtney L."/>
            <person name="Kruchowski S.S."/>
            <person name="Tomlinson C."/>
            <person name="Strong C."/>
            <person name="Delehaunty K."/>
            <person name="Fronick C."/>
            <person name="Courtney B."/>
            <person name="Rock S.M."/>
            <person name="Belter E."/>
            <person name="Du F."/>
            <person name="Kim K."/>
            <person name="Abbott R.M."/>
            <person name="Cotton M."/>
            <person name="Levy A."/>
            <person name="Marchetto P."/>
            <person name="Ochoa K."/>
            <person name="Jackson S.M."/>
            <person name="Gillam B."/>
            <person name="Chen W."/>
            <person name="Yan L."/>
            <person name="Higginbotham J."/>
            <person name="Cardenas M."/>
            <person name="Waligorski J."/>
            <person name="Applebaum E."/>
            <person name="Phelps L."/>
            <person name="Falcone J."/>
            <person name="Kanchi K."/>
            <person name="Thane T."/>
            <person name="Scimone A."/>
            <person name="Thane N."/>
            <person name="Henke J."/>
            <person name="Wang T."/>
            <person name="Ruppert J."/>
            <person name="Shah N."/>
            <person name="Rotter K."/>
            <person name="Hodges J."/>
            <person name="Ingenthron E."/>
            <person name="Cordes M."/>
            <person name="Kohlberg S."/>
            <person name="Sgro J."/>
            <person name="Delgado B."/>
            <person name="Mead K."/>
            <person name="Chinwalla A."/>
            <person name="Leonard S."/>
            <person name="Crouse K."/>
            <person name="Collura K."/>
            <person name="Kudrna D."/>
            <person name="Currie J."/>
            <person name="He R."/>
            <person name="Angelova A."/>
            <person name="Rajasekar S."/>
            <person name="Mueller T."/>
            <person name="Lomeli R."/>
            <person name="Scara G."/>
            <person name="Ko A."/>
            <person name="Delaney K."/>
            <person name="Wissotski M."/>
            <person name="Lopez G."/>
            <person name="Campos D."/>
            <person name="Braidotti M."/>
            <person name="Ashley E."/>
            <person name="Golser W."/>
            <person name="Kim H."/>
            <person name="Lee S."/>
            <person name="Lin J."/>
            <person name="Dujmic Z."/>
            <person name="Kim W."/>
            <person name="Talag J."/>
            <person name="Zuccolo A."/>
            <person name="Fan C."/>
            <person name="Sebastian A."/>
            <person name="Kramer M."/>
            <person name="Spiegel L."/>
            <person name="Nascimento L."/>
            <person name="Zutavern T."/>
            <person name="Miller B."/>
            <person name="Ambroise C."/>
            <person name="Muller S."/>
            <person name="Spooner W."/>
            <person name="Narechania A."/>
            <person name="Ren L."/>
            <person name="Wei S."/>
            <person name="Kumari S."/>
            <person name="Faga B."/>
            <person name="Levy M.J."/>
            <person name="McMahan L."/>
            <person name="Van Buren P."/>
            <person name="Vaughn M.W."/>
            <person name="Ying K."/>
            <person name="Yeh C.-T."/>
            <person name="Emrich S.J."/>
            <person name="Jia Y."/>
            <person name="Kalyanaraman A."/>
            <person name="Hsia A.-P."/>
            <person name="Barbazuk W.B."/>
            <person name="Baucom R.S."/>
            <person name="Brutnell T.P."/>
            <person name="Carpita N.C."/>
            <person name="Chaparro C."/>
            <person name="Chia J.-M."/>
            <person name="Deragon J.-M."/>
            <person name="Estill J.C."/>
            <person name="Fu Y."/>
            <person name="Jeddeloh J.A."/>
            <person name="Han Y."/>
            <person name="Lee H."/>
            <person name="Li P."/>
            <person name="Lisch D.R."/>
            <person name="Liu S."/>
            <person name="Liu Z."/>
            <person name="Nagel D.H."/>
            <person name="McCann M.C."/>
            <person name="SanMiguel P."/>
            <person name="Myers A.M."/>
            <person name="Nettleton D."/>
            <person name="Nguyen J."/>
            <person name="Penning B.W."/>
            <person name="Ponnala L."/>
            <person name="Schneider K.L."/>
            <person name="Schwartz D.C."/>
            <person name="Sharma A."/>
            <person name="Soderlund C."/>
            <person name="Springer N.M."/>
            <person name="Sun Q."/>
            <person name="Wang H."/>
            <person name="Waterman M."/>
            <person name="Westerman R."/>
            <person name="Wolfgruber T.K."/>
            <person name="Yang L."/>
            <person name="Yu Y."/>
            <person name="Zhang L."/>
            <person name="Zhou S."/>
            <person name="Zhu Q."/>
            <person name="Bennetzen J.L."/>
            <person name="Dawe R.K."/>
            <person name="Jiang J."/>
            <person name="Jiang N."/>
            <person name="Presting G.G."/>
            <person name="Wessler S.R."/>
            <person name="Aluru S."/>
            <person name="Martienssen R.A."/>
            <person name="Clifton S.W."/>
            <person name="McCombie W.R."/>
            <person name="Wing R.A."/>
            <person name="Wilson R.K."/>
        </authorList>
    </citation>
    <scope>NUCLEOTIDE SEQUENCE [LARGE SCALE GENOMIC DNA]</scope>
    <source>
        <strain evidence="6">cv. B73</strain>
    </source>
</reference>
<accession>A0A804PIC0</accession>
<proteinExistence type="predicted"/>
<keyword evidence="1" id="KW-0479">Metal-binding</keyword>
<name>A0A804PIC0_MAIZE</name>
<dbReference type="PANTHER" id="PTHR42647:SF38">
    <property type="entry name" value="RING-TYPE DOMAIN-CONTAINING PROTEIN"/>
    <property type="match status" value="1"/>
</dbReference>
<dbReference type="GO" id="GO:0008270">
    <property type="term" value="F:zinc ion binding"/>
    <property type="evidence" value="ECO:0007669"/>
    <property type="project" value="UniProtKB-KW"/>
</dbReference>
<dbReference type="EnsemblPlants" id="Zm00001eb242330_T001">
    <property type="protein sequence ID" value="Zm00001eb242330_P001"/>
    <property type="gene ID" value="Zm00001eb242330"/>
</dbReference>
<keyword evidence="6" id="KW-1185">Reference proteome</keyword>
<dbReference type="InParanoid" id="A0A804PIC0"/>